<dbReference type="EMBL" id="ML979135">
    <property type="protein sequence ID" value="KAF1916995.1"/>
    <property type="molecule type" value="Genomic_DNA"/>
</dbReference>
<evidence type="ECO:0000313" key="4">
    <source>
        <dbReference type="Proteomes" id="UP000800096"/>
    </source>
</evidence>
<feature type="region of interest" description="Disordered" evidence="2">
    <location>
        <begin position="13"/>
        <end position="71"/>
    </location>
</feature>
<reference evidence="3" key="1">
    <citation type="journal article" date="2020" name="Stud. Mycol.">
        <title>101 Dothideomycetes genomes: a test case for predicting lifestyles and emergence of pathogens.</title>
        <authorList>
            <person name="Haridas S."/>
            <person name="Albert R."/>
            <person name="Binder M."/>
            <person name="Bloem J."/>
            <person name="Labutti K."/>
            <person name="Salamov A."/>
            <person name="Andreopoulos B."/>
            <person name="Baker S."/>
            <person name="Barry K."/>
            <person name="Bills G."/>
            <person name="Bluhm B."/>
            <person name="Cannon C."/>
            <person name="Castanera R."/>
            <person name="Culley D."/>
            <person name="Daum C."/>
            <person name="Ezra D."/>
            <person name="Gonzalez J."/>
            <person name="Henrissat B."/>
            <person name="Kuo A."/>
            <person name="Liang C."/>
            <person name="Lipzen A."/>
            <person name="Lutzoni F."/>
            <person name="Magnuson J."/>
            <person name="Mondo S."/>
            <person name="Nolan M."/>
            <person name="Ohm R."/>
            <person name="Pangilinan J."/>
            <person name="Park H.-J."/>
            <person name="Ramirez L."/>
            <person name="Alfaro M."/>
            <person name="Sun H."/>
            <person name="Tritt A."/>
            <person name="Yoshinaga Y."/>
            <person name="Zwiers L.-H."/>
            <person name="Turgeon B."/>
            <person name="Goodwin S."/>
            <person name="Spatafora J."/>
            <person name="Crous P."/>
            <person name="Grigoriev I."/>
        </authorList>
    </citation>
    <scope>NUCLEOTIDE SEQUENCE</scope>
    <source>
        <strain evidence="3">HMLAC05119</strain>
    </source>
</reference>
<feature type="coiled-coil region" evidence="1">
    <location>
        <begin position="310"/>
        <end position="337"/>
    </location>
</feature>
<gene>
    <name evidence="3" type="ORF">BDU57DRAFT_575588</name>
</gene>
<dbReference type="AlphaFoldDB" id="A0A6A5QMX6"/>
<keyword evidence="4" id="KW-1185">Reference proteome</keyword>
<feature type="coiled-coil region" evidence="1">
    <location>
        <begin position="113"/>
        <end position="140"/>
    </location>
</feature>
<evidence type="ECO:0000256" key="2">
    <source>
        <dbReference type="SAM" id="MobiDB-lite"/>
    </source>
</evidence>
<proteinExistence type="predicted"/>
<evidence type="ECO:0000256" key="1">
    <source>
        <dbReference type="SAM" id="Coils"/>
    </source>
</evidence>
<dbReference type="Proteomes" id="UP000800096">
    <property type="component" value="Unassembled WGS sequence"/>
</dbReference>
<organism evidence="3 4">
    <name type="scientific">Ampelomyces quisqualis</name>
    <name type="common">Powdery mildew agent</name>
    <dbReference type="NCBI Taxonomy" id="50730"/>
    <lineage>
        <taxon>Eukaryota</taxon>
        <taxon>Fungi</taxon>
        <taxon>Dikarya</taxon>
        <taxon>Ascomycota</taxon>
        <taxon>Pezizomycotina</taxon>
        <taxon>Dothideomycetes</taxon>
        <taxon>Pleosporomycetidae</taxon>
        <taxon>Pleosporales</taxon>
        <taxon>Pleosporineae</taxon>
        <taxon>Phaeosphaeriaceae</taxon>
        <taxon>Ampelomyces</taxon>
    </lineage>
</organism>
<keyword evidence="1" id="KW-0175">Coiled coil</keyword>
<feature type="compositionally biased region" description="Polar residues" evidence="2">
    <location>
        <begin position="720"/>
        <end position="731"/>
    </location>
</feature>
<evidence type="ECO:0000313" key="3">
    <source>
        <dbReference type="EMBL" id="KAF1916995.1"/>
    </source>
</evidence>
<protein>
    <submittedName>
        <fullName evidence="3">Uncharacterized protein</fullName>
    </submittedName>
</protein>
<name>A0A6A5QMX6_AMPQU</name>
<accession>A0A6A5QMX6</accession>
<feature type="compositionally biased region" description="Polar residues" evidence="2">
    <location>
        <begin position="32"/>
        <end position="44"/>
    </location>
</feature>
<sequence length="758" mass="85340">MPPRFREVTVFTPKNKVTTPHKDLKPQRPTCEAQSTMIPSNPASGCSAPIPETTPGRLRSKRKTNEDQQPAAKKLCTSNLDVVRLFRSEDPPRWLSDTIDPILEDIKTTWNDQNDLRSDYDELLTEYNELRTKHKGLQTEQYQLLDTHRTLDQNVKEISAHFEAETLLHGKQIEDLRSNIQILLDTEETRRTELNKVREDLVEEAARHSATKQKVGELEATLRAEAIQCNEAGERTAELSAEVTRLNATIAELGTKVTDEFIQVDAKIAELKTKEIALEVGIATLAKCVDDAGNAVGSLQVSLDTLTYTVQQGDKEIDNAKKRLEKIEHDASSAMESIPAQVTQLVALQGLTLFVEVAISVLSQLATQDLKYEGIIKELRIELATATDQRSLLECQKRCEEYMQNLFLDRKRQRNTLVERVGNVENRCGTLLERIEKGDEDREILKGQIQSSSMSIEVKVTDWLSNFEETLMHIKSDISNVQVERDALFERQKASEEETQSSLRTMTNRLNKTANTGPKSGDKMLRHDLENLKCSIDRLDIAAQNDRRNRDFAQRAMMIRQKSCEEAHAAMQAKQKGCENAQAAIEAKQKIYEDAQAATDTRQKSCEDTQAALIKDTLPKLAKKTDLDLDRSKIFASINNLITAKVLQHEATLLHNLNNSLEALHISILSVRTECITTCNKSQDKLQQEFKKTLANKKFTVTAQPEHPEPPPARTPPHTSLSSPARSNPHTHSPPPPVLTTTTKYSHHEYQTVGEGGR</sequence>
<feature type="region of interest" description="Disordered" evidence="2">
    <location>
        <begin position="701"/>
        <end position="758"/>
    </location>
</feature>
<dbReference type="OrthoDB" id="551053at2759"/>